<gene>
    <name evidence="2" type="ORF">MICPUN_64719</name>
</gene>
<dbReference type="KEGG" id="mis:MICPUN_64719"/>
<keyword evidence="3" id="KW-1185">Reference proteome</keyword>
<dbReference type="InParanoid" id="C1EIW0"/>
<feature type="compositionally biased region" description="Acidic residues" evidence="1">
    <location>
        <begin position="129"/>
        <end position="145"/>
    </location>
</feature>
<reference evidence="2 3" key="1">
    <citation type="journal article" date="2009" name="Science">
        <title>Green evolution and dynamic adaptations revealed by genomes of the marine picoeukaryotes Micromonas.</title>
        <authorList>
            <person name="Worden A.Z."/>
            <person name="Lee J.H."/>
            <person name="Mock T."/>
            <person name="Rouze P."/>
            <person name="Simmons M.P."/>
            <person name="Aerts A.L."/>
            <person name="Allen A.E."/>
            <person name="Cuvelier M.L."/>
            <person name="Derelle E."/>
            <person name="Everett M.V."/>
            <person name="Foulon E."/>
            <person name="Grimwood J."/>
            <person name="Gundlach H."/>
            <person name="Henrissat B."/>
            <person name="Napoli C."/>
            <person name="McDonald S.M."/>
            <person name="Parker M.S."/>
            <person name="Rombauts S."/>
            <person name="Salamov A."/>
            <person name="Von Dassow P."/>
            <person name="Badger J.H."/>
            <person name="Coutinho P.M."/>
            <person name="Demir E."/>
            <person name="Dubchak I."/>
            <person name="Gentemann C."/>
            <person name="Eikrem W."/>
            <person name="Gready J.E."/>
            <person name="John U."/>
            <person name="Lanier W."/>
            <person name="Lindquist E.A."/>
            <person name="Lucas S."/>
            <person name="Mayer K.F."/>
            <person name="Moreau H."/>
            <person name="Not F."/>
            <person name="Otillar R."/>
            <person name="Panaud O."/>
            <person name="Pangilinan J."/>
            <person name="Paulsen I."/>
            <person name="Piegu B."/>
            <person name="Poliakov A."/>
            <person name="Robbens S."/>
            <person name="Schmutz J."/>
            <person name="Toulza E."/>
            <person name="Wyss T."/>
            <person name="Zelensky A."/>
            <person name="Zhou K."/>
            <person name="Armbrust E.V."/>
            <person name="Bhattacharya D."/>
            <person name="Goodenough U.W."/>
            <person name="Van de Peer Y."/>
            <person name="Grigoriev I.V."/>
        </authorList>
    </citation>
    <scope>NUCLEOTIDE SEQUENCE [LARGE SCALE GENOMIC DNA]</scope>
    <source>
        <strain evidence="3">RCC299 / NOUM17</strain>
    </source>
</reference>
<proteinExistence type="predicted"/>
<sequence length="495" mass="54626">MGTPPLIELDENGLTPYERERAEKIARNAAQMKALGLPALGGIVGAAPSSAGGFTPVRRKNPIATPEPAAPFRIILRERPAKPVNYNVDAFDSEDEEEARERKRARRAETARAGGKPRKRPAAAKDDDDRSDYEVESGDEDDDDALGSASDSETDSDDEVDPDPPSEEFLLYGGSLAKKYEVPEHRARANRTAAMYTNGTNWLEESKLNFRACRDRAKERRLAKEQAAREKQERKLQRRKEKDEGAGAMVVVPGDAPETDGVDVNGKKIYRKVFHTKQGAEGKTRGRGGENGETTCAKCKINMSSEWLNNKDPAIPGEKICVSCYLRAKVRARQFDPRVLHPPRLTAYLFLAQVGDGYVCPGCRSTKSSNWLNAKGHLVGHDDQLVEKGVKICTKCNAKEDAQCVKCEDKAPTAWGKSKHQMNEATGEPHYMCGKCCRAEPERLGDACANADCGTAEPNVWRRSKIKKRVGEPDAPAPMCNSCWVKEARALKKKD</sequence>
<feature type="region of interest" description="Disordered" evidence="1">
    <location>
        <begin position="49"/>
        <end position="176"/>
    </location>
</feature>
<name>C1EIW0_MICCC</name>
<feature type="region of interest" description="Disordered" evidence="1">
    <location>
        <begin position="221"/>
        <end position="245"/>
    </location>
</feature>
<organism evidence="2 3">
    <name type="scientific">Micromonas commoda (strain RCC299 / NOUM17 / CCMP2709)</name>
    <name type="common">Picoplanktonic green alga</name>
    <dbReference type="NCBI Taxonomy" id="296587"/>
    <lineage>
        <taxon>Eukaryota</taxon>
        <taxon>Viridiplantae</taxon>
        <taxon>Chlorophyta</taxon>
        <taxon>Mamiellophyceae</taxon>
        <taxon>Mamiellales</taxon>
        <taxon>Mamiellaceae</taxon>
        <taxon>Micromonas</taxon>
    </lineage>
</organism>
<protein>
    <submittedName>
        <fullName evidence="2">Uncharacterized protein</fullName>
    </submittedName>
</protein>
<dbReference type="AlphaFoldDB" id="C1EIW0"/>
<dbReference type="GeneID" id="8249756"/>
<evidence type="ECO:0000256" key="1">
    <source>
        <dbReference type="SAM" id="MobiDB-lite"/>
    </source>
</evidence>
<dbReference type="Proteomes" id="UP000002009">
    <property type="component" value="Chromosome 16"/>
</dbReference>
<dbReference type="RefSeq" id="XP_002506824.1">
    <property type="nucleotide sequence ID" value="XM_002506778.1"/>
</dbReference>
<accession>C1EIW0</accession>
<evidence type="ECO:0000313" key="2">
    <source>
        <dbReference type="EMBL" id="ACO68082.1"/>
    </source>
</evidence>
<feature type="compositionally biased region" description="Acidic residues" evidence="1">
    <location>
        <begin position="152"/>
        <end position="166"/>
    </location>
</feature>
<dbReference type="EMBL" id="CP001334">
    <property type="protein sequence ID" value="ACO68082.1"/>
    <property type="molecule type" value="Genomic_DNA"/>
</dbReference>
<evidence type="ECO:0000313" key="3">
    <source>
        <dbReference type="Proteomes" id="UP000002009"/>
    </source>
</evidence>